<proteinExistence type="predicted"/>
<sequence length="197" mass="24057">MRKFLSFFIIFLFFLIILSSTWIFYVSLDKRNSDLLNKVRNDLRFKNILFVKSMVPKIERKYNIVITKMHYIPWGIYIKYEEAKTLLEVEFNNKKYYYNQKFVIMEKYLPFGDTIKVEGTNNIGIIKDILNNFNFIKIRKIKFYDKYFEIHGDQFILKLNVKDYQEKKKYVIYIIKNFDLKSKSLDFRFRIPFVGGN</sequence>
<dbReference type="AlphaFoldDB" id="A0A7V3ZIX3"/>
<keyword evidence="1" id="KW-0472">Membrane</keyword>
<evidence type="ECO:0000313" key="2">
    <source>
        <dbReference type="EMBL" id="HGK23844.1"/>
    </source>
</evidence>
<keyword evidence="1" id="KW-0812">Transmembrane</keyword>
<organism evidence="2">
    <name type="scientific">Dictyoglomus thermophilum</name>
    <dbReference type="NCBI Taxonomy" id="14"/>
    <lineage>
        <taxon>Bacteria</taxon>
        <taxon>Pseudomonadati</taxon>
        <taxon>Dictyoglomota</taxon>
        <taxon>Dictyoglomia</taxon>
        <taxon>Dictyoglomales</taxon>
        <taxon>Dictyoglomaceae</taxon>
        <taxon>Dictyoglomus</taxon>
    </lineage>
</organism>
<protein>
    <recommendedName>
        <fullName evidence="3">FtsQ-type POTRA domain-containing protein</fullName>
    </recommendedName>
</protein>
<reference evidence="2" key="1">
    <citation type="journal article" date="2020" name="mSystems">
        <title>Genome- and Community-Level Interaction Insights into Carbon Utilization and Element Cycling Functions of Hydrothermarchaeota in Hydrothermal Sediment.</title>
        <authorList>
            <person name="Zhou Z."/>
            <person name="Liu Y."/>
            <person name="Xu W."/>
            <person name="Pan J."/>
            <person name="Luo Z.H."/>
            <person name="Li M."/>
        </authorList>
    </citation>
    <scope>NUCLEOTIDE SEQUENCE [LARGE SCALE GENOMIC DNA]</scope>
    <source>
        <strain evidence="2">SpSt-70</strain>
    </source>
</reference>
<comment type="caution">
    <text evidence="2">The sequence shown here is derived from an EMBL/GenBank/DDBJ whole genome shotgun (WGS) entry which is preliminary data.</text>
</comment>
<name>A0A7V3ZIX3_DICTH</name>
<feature type="transmembrane region" description="Helical" evidence="1">
    <location>
        <begin position="6"/>
        <end position="28"/>
    </location>
</feature>
<dbReference type="EMBL" id="DTDV01000015">
    <property type="protein sequence ID" value="HGK23844.1"/>
    <property type="molecule type" value="Genomic_DNA"/>
</dbReference>
<evidence type="ECO:0000256" key="1">
    <source>
        <dbReference type="SAM" id="Phobius"/>
    </source>
</evidence>
<keyword evidence="1" id="KW-1133">Transmembrane helix</keyword>
<accession>A0A7V3ZIX3</accession>
<evidence type="ECO:0008006" key="3">
    <source>
        <dbReference type="Google" id="ProtNLM"/>
    </source>
</evidence>
<gene>
    <name evidence="2" type="ORF">ENU78_05275</name>
</gene>